<name>A0ABQ9GK72_9NEOP</name>
<evidence type="ECO:0000256" key="1">
    <source>
        <dbReference type="SAM" id="MobiDB-lite"/>
    </source>
</evidence>
<protein>
    <submittedName>
        <fullName evidence="2">Uncharacterized protein</fullName>
    </submittedName>
</protein>
<gene>
    <name evidence="2" type="ORF">PR048_026037</name>
</gene>
<organism evidence="2 3">
    <name type="scientific">Dryococelus australis</name>
    <dbReference type="NCBI Taxonomy" id="614101"/>
    <lineage>
        <taxon>Eukaryota</taxon>
        <taxon>Metazoa</taxon>
        <taxon>Ecdysozoa</taxon>
        <taxon>Arthropoda</taxon>
        <taxon>Hexapoda</taxon>
        <taxon>Insecta</taxon>
        <taxon>Pterygota</taxon>
        <taxon>Neoptera</taxon>
        <taxon>Polyneoptera</taxon>
        <taxon>Phasmatodea</taxon>
        <taxon>Verophasmatodea</taxon>
        <taxon>Anareolatae</taxon>
        <taxon>Phasmatidae</taxon>
        <taxon>Eurycanthinae</taxon>
        <taxon>Dryococelus</taxon>
    </lineage>
</organism>
<keyword evidence="3" id="KW-1185">Reference proteome</keyword>
<comment type="caution">
    <text evidence="2">The sequence shown here is derived from an EMBL/GenBank/DDBJ whole genome shotgun (WGS) entry which is preliminary data.</text>
</comment>
<evidence type="ECO:0000313" key="3">
    <source>
        <dbReference type="Proteomes" id="UP001159363"/>
    </source>
</evidence>
<evidence type="ECO:0000313" key="2">
    <source>
        <dbReference type="EMBL" id="KAJ8872433.1"/>
    </source>
</evidence>
<accession>A0ABQ9GK72</accession>
<dbReference type="Proteomes" id="UP001159363">
    <property type="component" value="Chromosome 10"/>
</dbReference>
<dbReference type="EMBL" id="JARBHB010000011">
    <property type="protein sequence ID" value="KAJ8872433.1"/>
    <property type="molecule type" value="Genomic_DNA"/>
</dbReference>
<feature type="compositionally biased region" description="Low complexity" evidence="1">
    <location>
        <begin position="363"/>
        <end position="373"/>
    </location>
</feature>
<proteinExistence type="predicted"/>
<sequence length="572" mass="62499">MTAERVRLLASHQGEPGSIPRRTTPGFSHVGIVPDDAAGRRVFSGISRFPPPFHSNLTIINLRAGLRLYDEDDRGKANTRVTNVSKEGGGGWERRFRGTKASRVKHNRCRAALCRARKNRGEKLQRLRSAVFTLFTQKVVLPQFKKGLVSSGREWKRSWLGEGEARVIDTGKKNPQVIAATQIPTSATRIEFVPGLTSLGKSEHRGRGGRAVSLLASHQGGRVSIPGWVTPDFRMWESCRTMPLVGGSRFPCPFIPELLHSLITLIGSQDLDVKQPPKSPTLHFTTLEHNSGYSKCCFFTLSESNFCNIPPCVTSGGSRQTHQRVVDPVGVFSAAPKTTWMAVGGERGGGAESTRARAEPLKRASSPPLARSSRSSILSLPYEPRCRGIPGERAPRGYVAHPVGIDEVPCHAEPTGNAVFTEPGRNNCTLYREQPIRKKWLDYSPSALANRIRLLAGSPPDFRTWESCRTVPLVGGFSQGSPPPAFAFRRCSILTSLHTLHSTIGRATSLGRASGELIDWFAAVPVPPLETTPSVSPLREGLESGRRDRRTWCGGNRVAVVCAGVAPRHSRT</sequence>
<reference evidence="2 3" key="1">
    <citation type="submission" date="2023-02" db="EMBL/GenBank/DDBJ databases">
        <title>LHISI_Scaffold_Assembly.</title>
        <authorList>
            <person name="Stuart O.P."/>
            <person name="Cleave R."/>
            <person name="Magrath M.J.L."/>
            <person name="Mikheyev A.S."/>
        </authorList>
    </citation>
    <scope>NUCLEOTIDE SEQUENCE [LARGE SCALE GENOMIC DNA]</scope>
    <source>
        <strain evidence="2">Daus_M_001</strain>
        <tissue evidence="2">Leg muscle</tissue>
    </source>
</reference>
<feature type="region of interest" description="Disordered" evidence="1">
    <location>
        <begin position="342"/>
        <end position="373"/>
    </location>
</feature>